<dbReference type="GO" id="GO:0016020">
    <property type="term" value="C:membrane"/>
    <property type="evidence" value="ECO:0007669"/>
    <property type="project" value="UniProtKB-SubCell"/>
</dbReference>
<dbReference type="Proteomes" id="UP000813824">
    <property type="component" value="Unassembled WGS sequence"/>
</dbReference>
<dbReference type="PANTHER" id="PTHR23502:SF60">
    <property type="entry name" value="MAJOR FACILITATOR SUPERFAMILY (MFS) PROFILE DOMAIN-CONTAINING PROTEIN-RELATED"/>
    <property type="match status" value="1"/>
</dbReference>
<feature type="transmembrane region" description="Helical" evidence="6">
    <location>
        <begin position="127"/>
        <end position="147"/>
    </location>
</feature>
<comment type="caution">
    <text evidence="8">The sequence shown here is derived from an EMBL/GenBank/DDBJ whole genome shotgun (WGS) entry which is preliminary data.</text>
</comment>
<proteinExistence type="predicted"/>
<dbReference type="InterPro" id="IPR011701">
    <property type="entry name" value="MFS"/>
</dbReference>
<keyword evidence="9" id="KW-1185">Reference proteome</keyword>
<feature type="transmembrane region" description="Helical" evidence="6">
    <location>
        <begin position="90"/>
        <end position="107"/>
    </location>
</feature>
<feature type="transmembrane region" description="Helical" evidence="6">
    <location>
        <begin position="366"/>
        <end position="386"/>
    </location>
</feature>
<evidence type="ECO:0000259" key="7">
    <source>
        <dbReference type="PROSITE" id="PS50850"/>
    </source>
</evidence>
<evidence type="ECO:0000256" key="1">
    <source>
        <dbReference type="ARBA" id="ARBA00004141"/>
    </source>
</evidence>
<feature type="transmembrane region" description="Helical" evidence="6">
    <location>
        <begin position="247"/>
        <end position="267"/>
    </location>
</feature>
<comment type="subcellular location">
    <subcellularLocation>
        <location evidence="1">Membrane</location>
        <topology evidence="1">Multi-pass membrane protein</topology>
    </subcellularLocation>
</comment>
<evidence type="ECO:0000313" key="8">
    <source>
        <dbReference type="EMBL" id="KAH8077745.1"/>
    </source>
</evidence>
<feature type="transmembrane region" description="Helical" evidence="6">
    <location>
        <begin position="184"/>
        <end position="205"/>
    </location>
</feature>
<dbReference type="InterPro" id="IPR020846">
    <property type="entry name" value="MFS_dom"/>
</dbReference>
<feature type="transmembrane region" description="Helical" evidence="6">
    <location>
        <begin position="434"/>
        <end position="455"/>
    </location>
</feature>
<dbReference type="GO" id="GO:0022857">
    <property type="term" value="F:transmembrane transporter activity"/>
    <property type="evidence" value="ECO:0007669"/>
    <property type="project" value="InterPro"/>
</dbReference>
<evidence type="ECO:0000256" key="2">
    <source>
        <dbReference type="ARBA" id="ARBA00022692"/>
    </source>
</evidence>
<dbReference type="Gene3D" id="1.20.1250.20">
    <property type="entry name" value="MFS general substrate transporter like domains"/>
    <property type="match status" value="1"/>
</dbReference>
<organism evidence="8 9">
    <name type="scientific">Cristinia sonorae</name>
    <dbReference type="NCBI Taxonomy" id="1940300"/>
    <lineage>
        <taxon>Eukaryota</taxon>
        <taxon>Fungi</taxon>
        <taxon>Dikarya</taxon>
        <taxon>Basidiomycota</taxon>
        <taxon>Agaricomycotina</taxon>
        <taxon>Agaricomycetes</taxon>
        <taxon>Agaricomycetidae</taxon>
        <taxon>Agaricales</taxon>
        <taxon>Pleurotineae</taxon>
        <taxon>Stephanosporaceae</taxon>
        <taxon>Cristinia</taxon>
    </lineage>
</organism>
<dbReference type="InterPro" id="IPR036259">
    <property type="entry name" value="MFS_trans_sf"/>
</dbReference>
<evidence type="ECO:0000256" key="4">
    <source>
        <dbReference type="ARBA" id="ARBA00023136"/>
    </source>
</evidence>
<feature type="transmembrane region" description="Helical" evidence="6">
    <location>
        <begin position="217"/>
        <end position="241"/>
    </location>
</feature>
<feature type="transmembrane region" description="Helical" evidence="6">
    <location>
        <begin position="503"/>
        <end position="523"/>
    </location>
</feature>
<dbReference type="OrthoDB" id="6770063at2759"/>
<reference evidence="8" key="1">
    <citation type="journal article" date="2021" name="New Phytol.">
        <title>Evolutionary innovations through gain and loss of genes in the ectomycorrhizal Boletales.</title>
        <authorList>
            <person name="Wu G."/>
            <person name="Miyauchi S."/>
            <person name="Morin E."/>
            <person name="Kuo A."/>
            <person name="Drula E."/>
            <person name="Varga T."/>
            <person name="Kohler A."/>
            <person name="Feng B."/>
            <person name="Cao Y."/>
            <person name="Lipzen A."/>
            <person name="Daum C."/>
            <person name="Hundley H."/>
            <person name="Pangilinan J."/>
            <person name="Johnson J."/>
            <person name="Barry K."/>
            <person name="LaButti K."/>
            <person name="Ng V."/>
            <person name="Ahrendt S."/>
            <person name="Min B."/>
            <person name="Choi I.G."/>
            <person name="Park H."/>
            <person name="Plett J.M."/>
            <person name="Magnuson J."/>
            <person name="Spatafora J.W."/>
            <person name="Nagy L.G."/>
            <person name="Henrissat B."/>
            <person name="Grigoriev I.V."/>
            <person name="Yang Z.L."/>
            <person name="Xu J."/>
            <person name="Martin F.M."/>
        </authorList>
    </citation>
    <scope>NUCLEOTIDE SEQUENCE</scope>
    <source>
        <strain evidence="8">KKN 215</strain>
    </source>
</reference>
<feature type="region of interest" description="Disordered" evidence="5">
    <location>
        <begin position="1"/>
        <end position="57"/>
    </location>
</feature>
<feature type="domain" description="Major facilitator superfamily (MFS) profile" evidence="7">
    <location>
        <begin position="92"/>
        <end position="527"/>
    </location>
</feature>
<dbReference type="PANTHER" id="PTHR23502">
    <property type="entry name" value="MAJOR FACILITATOR SUPERFAMILY"/>
    <property type="match status" value="1"/>
</dbReference>
<gene>
    <name evidence="8" type="ORF">BXZ70DRAFT_962357</name>
</gene>
<sequence length="538" mass="58775">MSGLSSTTGFGVPDCAADRDAGSTEDTVNDLEKITSGATASAENAEQTEELEETKERLSLKGETEDIVFVDWDGANDPENPRNWSNPRKWLVTITVALYTGISPLVSSVGSPAGELVKADLNISSPVVVNLTTTVFVLAFAFGPMVFGPLSEVFGRRRVLHLANIFFLIFNLACGFAQNTSQLIVFRFLAGLGGSCPFSVGGGVVGDVWRPDERGQAVAIFSLSPFLGPAIGPIAGAWIAQTTTWRWAFWSTAIATAVLQIAGFIVLKESYAPIILERKARARRQLLLSQGIQTSQVRVVGVVKQRWRVLISRALVRPFALFYRETIIQVFGIYMAFIYGLLYLFLTSMPGIFKGVYGESIGISGLHYIALGLGITIGSIVNSLLMDKVYLLFRKRNGGESRPEFRLPLMVPGSILLPIGLLLTGWTARSNIHWIVPDLGIFFVGAGIILDFVAIQTYVIDAFTLHAASALAAVLFFRAMAGFGFPLFSPYMYSALGYGNGDTILACFAIIVGIPAPFFFWHFGERFRRRSKYTHAQK</sequence>
<dbReference type="PROSITE" id="PS50850">
    <property type="entry name" value="MFS"/>
    <property type="match status" value="1"/>
</dbReference>
<evidence type="ECO:0000256" key="5">
    <source>
        <dbReference type="SAM" id="MobiDB-lite"/>
    </source>
</evidence>
<feature type="transmembrane region" description="Helical" evidence="6">
    <location>
        <begin position="159"/>
        <end position="178"/>
    </location>
</feature>
<keyword evidence="4 6" id="KW-0472">Membrane</keyword>
<feature type="transmembrane region" description="Helical" evidence="6">
    <location>
        <begin position="327"/>
        <end position="346"/>
    </location>
</feature>
<evidence type="ECO:0000256" key="3">
    <source>
        <dbReference type="ARBA" id="ARBA00022989"/>
    </source>
</evidence>
<protein>
    <submittedName>
        <fullName evidence="8">MFS polyamine transporter</fullName>
    </submittedName>
</protein>
<evidence type="ECO:0000256" key="6">
    <source>
        <dbReference type="SAM" id="Phobius"/>
    </source>
</evidence>
<accession>A0A8K0UD75</accession>
<evidence type="ECO:0000313" key="9">
    <source>
        <dbReference type="Proteomes" id="UP000813824"/>
    </source>
</evidence>
<dbReference type="CDD" id="cd17323">
    <property type="entry name" value="MFS_Tpo1_MDR_like"/>
    <property type="match status" value="1"/>
</dbReference>
<dbReference type="FunFam" id="1.20.1250.20:FF:000011">
    <property type="entry name" value="MFS multidrug transporter, putative"/>
    <property type="match status" value="1"/>
</dbReference>
<keyword evidence="3 6" id="KW-1133">Transmembrane helix</keyword>
<keyword evidence="2 6" id="KW-0812">Transmembrane</keyword>
<feature type="transmembrane region" description="Helical" evidence="6">
    <location>
        <begin position="462"/>
        <end position="483"/>
    </location>
</feature>
<dbReference type="EMBL" id="JAEVFJ010000062">
    <property type="protein sequence ID" value="KAH8077745.1"/>
    <property type="molecule type" value="Genomic_DNA"/>
</dbReference>
<dbReference type="AlphaFoldDB" id="A0A8K0UD75"/>
<dbReference type="SUPFAM" id="SSF103473">
    <property type="entry name" value="MFS general substrate transporter"/>
    <property type="match status" value="1"/>
</dbReference>
<dbReference type="Pfam" id="PF07690">
    <property type="entry name" value="MFS_1"/>
    <property type="match status" value="1"/>
</dbReference>
<name>A0A8K0UD75_9AGAR</name>
<feature type="transmembrane region" description="Helical" evidence="6">
    <location>
        <begin position="407"/>
        <end position="428"/>
    </location>
</feature>